<dbReference type="PANTHER" id="PTHR48111:SF40">
    <property type="entry name" value="PHOSPHATE REGULON TRANSCRIPTIONAL REGULATORY PROTEIN PHOB"/>
    <property type="match status" value="1"/>
</dbReference>
<dbReference type="InterPro" id="IPR011006">
    <property type="entry name" value="CheY-like_superfamily"/>
</dbReference>
<evidence type="ECO:0000256" key="3">
    <source>
        <dbReference type="ARBA" id="ARBA00023015"/>
    </source>
</evidence>
<reference evidence="8" key="1">
    <citation type="submission" date="2018-06" db="EMBL/GenBank/DDBJ databases">
        <authorList>
            <person name="Zhirakovskaya E."/>
        </authorList>
    </citation>
    <scope>NUCLEOTIDE SEQUENCE</scope>
</reference>
<dbReference type="SMART" id="SM00448">
    <property type="entry name" value="REC"/>
    <property type="match status" value="1"/>
</dbReference>
<evidence type="ECO:0000256" key="4">
    <source>
        <dbReference type="ARBA" id="ARBA00023125"/>
    </source>
</evidence>
<feature type="domain" description="Response regulatory" evidence="6">
    <location>
        <begin position="6"/>
        <end position="120"/>
    </location>
</feature>
<dbReference type="InterPro" id="IPR036388">
    <property type="entry name" value="WH-like_DNA-bd_sf"/>
</dbReference>
<accession>A0A3B0V5G4</accession>
<dbReference type="AlphaFoldDB" id="A0A3B0V5G4"/>
<dbReference type="Pfam" id="PF00486">
    <property type="entry name" value="Trans_reg_C"/>
    <property type="match status" value="1"/>
</dbReference>
<dbReference type="GO" id="GO:0000976">
    <property type="term" value="F:transcription cis-regulatory region binding"/>
    <property type="evidence" value="ECO:0007669"/>
    <property type="project" value="TreeGrafter"/>
</dbReference>
<protein>
    <submittedName>
        <fullName evidence="8">Transcriptional regulatory protein rprY</fullName>
    </submittedName>
</protein>
<evidence type="ECO:0000313" key="8">
    <source>
        <dbReference type="EMBL" id="VAW27196.1"/>
    </source>
</evidence>
<dbReference type="GO" id="GO:0006355">
    <property type="term" value="P:regulation of DNA-templated transcription"/>
    <property type="evidence" value="ECO:0007669"/>
    <property type="project" value="InterPro"/>
</dbReference>
<dbReference type="InterPro" id="IPR039420">
    <property type="entry name" value="WalR-like"/>
</dbReference>
<dbReference type="PANTHER" id="PTHR48111">
    <property type="entry name" value="REGULATOR OF RPOS"/>
    <property type="match status" value="1"/>
</dbReference>
<dbReference type="EMBL" id="UOES01000196">
    <property type="protein sequence ID" value="VAW27196.1"/>
    <property type="molecule type" value="Genomic_DNA"/>
</dbReference>
<dbReference type="SUPFAM" id="SSF52172">
    <property type="entry name" value="CheY-like"/>
    <property type="match status" value="1"/>
</dbReference>
<evidence type="ECO:0000259" key="7">
    <source>
        <dbReference type="PROSITE" id="PS51755"/>
    </source>
</evidence>
<dbReference type="GO" id="GO:0000156">
    <property type="term" value="F:phosphorelay response regulator activity"/>
    <property type="evidence" value="ECO:0007669"/>
    <property type="project" value="TreeGrafter"/>
</dbReference>
<dbReference type="InterPro" id="IPR001789">
    <property type="entry name" value="Sig_transdc_resp-reg_receiver"/>
</dbReference>
<dbReference type="Gene3D" id="1.10.10.10">
    <property type="entry name" value="Winged helix-like DNA-binding domain superfamily/Winged helix DNA-binding domain"/>
    <property type="match status" value="1"/>
</dbReference>
<dbReference type="SMART" id="SM00862">
    <property type="entry name" value="Trans_reg_C"/>
    <property type="match status" value="1"/>
</dbReference>
<dbReference type="CDD" id="cd00383">
    <property type="entry name" value="trans_reg_C"/>
    <property type="match status" value="1"/>
</dbReference>
<proteinExistence type="predicted"/>
<sequence length="230" mass="26440">MQNNTHILLVEDDENLAFVIKDNLEKAGYQITLATDGEDGCSIFNSKTHALCILDVMLPKLDGFGCAKHIRSKDSNTPILFLTAKSMKEDVLNGFKHGGDDYITKPFNFQELLYRIEVFLNRSQKEVAKPEPIHSFRNLVFNTQSLTLQINNTEFKLTQKETDLLALFFEYKNQLLKRETILNKIWGDDDYFMGRSLDVFISKLRKYLKEADGIGILNHHGIGFKMIVEK</sequence>
<dbReference type="InterPro" id="IPR001867">
    <property type="entry name" value="OmpR/PhoB-type_DNA-bd"/>
</dbReference>
<keyword evidence="3" id="KW-0805">Transcription regulation</keyword>
<organism evidence="8">
    <name type="scientific">hydrothermal vent metagenome</name>
    <dbReference type="NCBI Taxonomy" id="652676"/>
    <lineage>
        <taxon>unclassified sequences</taxon>
        <taxon>metagenomes</taxon>
        <taxon>ecological metagenomes</taxon>
    </lineage>
</organism>
<evidence type="ECO:0000256" key="2">
    <source>
        <dbReference type="ARBA" id="ARBA00023012"/>
    </source>
</evidence>
<evidence type="ECO:0000256" key="5">
    <source>
        <dbReference type="ARBA" id="ARBA00023163"/>
    </source>
</evidence>
<evidence type="ECO:0000259" key="6">
    <source>
        <dbReference type="PROSITE" id="PS50110"/>
    </source>
</evidence>
<dbReference type="Gene3D" id="3.40.50.2300">
    <property type="match status" value="1"/>
</dbReference>
<dbReference type="PROSITE" id="PS50110">
    <property type="entry name" value="RESPONSE_REGULATORY"/>
    <property type="match status" value="1"/>
</dbReference>
<feature type="domain" description="OmpR/PhoB-type" evidence="7">
    <location>
        <begin position="131"/>
        <end position="228"/>
    </location>
</feature>
<keyword evidence="2" id="KW-0902">Two-component regulatory system</keyword>
<keyword evidence="5" id="KW-0804">Transcription</keyword>
<dbReference type="GO" id="GO:0032993">
    <property type="term" value="C:protein-DNA complex"/>
    <property type="evidence" value="ECO:0007669"/>
    <property type="project" value="TreeGrafter"/>
</dbReference>
<dbReference type="CDD" id="cd17574">
    <property type="entry name" value="REC_OmpR"/>
    <property type="match status" value="1"/>
</dbReference>
<keyword evidence="4" id="KW-0238">DNA-binding</keyword>
<keyword evidence="1" id="KW-0597">Phosphoprotein</keyword>
<dbReference type="PROSITE" id="PS51755">
    <property type="entry name" value="OMPR_PHOB"/>
    <property type="match status" value="1"/>
</dbReference>
<name>A0A3B0V5G4_9ZZZZ</name>
<dbReference type="Pfam" id="PF00072">
    <property type="entry name" value="Response_reg"/>
    <property type="match status" value="1"/>
</dbReference>
<dbReference type="FunFam" id="3.40.50.2300:FF:000001">
    <property type="entry name" value="DNA-binding response regulator PhoB"/>
    <property type="match status" value="1"/>
</dbReference>
<dbReference type="GO" id="GO:0005829">
    <property type="term" value="C:cytosol"/>
    <property type="evidence" value="ECO:0007669"/>
    <property type="project" value="TreeGrafter"/>
</dbReference>
<gene>
    <name evidence="8" type="ORF">MNBD_BACTEROID06-1564</name>
</gene>
<evidence type="ECO:0000256" key="1">
    <source>
        <dbReference type="ARBA" id="ARBA00022553"/>
    </source>
</evidence>